<keyword evidence="4" id="KW-0597">Phosphoprotein</keyword>
<feature type="region of interest" description="Disordered" evidence="7">
    <location>
        <begin position="1"/>
        <end position="44"/>
    </location>
</feature>
<feature type="region of interest" description="Disordered" evidence="7">
    <location>
        <begin position="157"/>
        <end position="176"/>
    </location>
</feature>
<dbReference type="GO" id="GO:0030154">
    <property type="term" value="P:cell differentiation"/>
    <property type="evidence" value="ECO:0007669"/>
    <property type="project" value="UniProtKB-KW"/>
</dbReference>
<feature type="compositionally biased region" description="Polar residues" evidence="7">
    <location>
        <begin position="163"/>
        <end position="176"/>
    </location>
</feature>
<sequence>MAPDPPTETDSPVRCQNNLTHQNTSDESEDNEDINRHDGYEPLNMNENIINDTDNSLMDTEVLIEQSPFTAGLDMMDEIQDLNVGCKANEEPISVEAEVVAEVWNKPRPVELNFELDVNSQELIKSMMSSIQLPKLAAPTWAEGMSDLDLKETVLQKVRKRSNMSNTANSNKSKQD</sequence>
<feature type="compositionally biased region" description="Polar residues" evidence="7">
    <location>
        <begin position="8"/>
        <end position="25"/>
    </location>
</feature>
<comment type="function">
    <text evidence="1">May play an important role in spermatogenesis and/or testis development.</text>
</comment>
<evidence type="ECO:0000256" key="5">
    <source>
        <dbReference type="ARBA" id="ARBA00022782"/>
    </source>
</evidence>
<protein>
    <recommendedName>
        <fullName evidence="2">Male-enhanced antigen 1</fullName>
    </recommendedName>
</protein>
<evidence type="ECO:0000256" key="3">
    <source>
        <dbReference type="ARBA" id="ARBA00022473"/>
    </source>
</evidence>
<gene>
    <name evidence="9" type="primary">CSON000144</name>
</gene>
<proteinExistence type="predicted"/>
<dbReference type="EMBL" id="UFQS01000101">
    <property type="protein sequence ID" value="SSW99600.1"/>
    <property type="molecule type" value="Genomic_DNA"/>
</dbReference>
<accession>A0A336LPY2</accession>
<dbReference type="PANTHER" id="PTHR17005">
    <property type="entry name" value="MALE-ENHANCED ANTIGEN-1"/>
    <property type="match status" value="1"/>
</dbReference>
<dbReference type="VEuPathDB" id="VectorBase:CSON000144"/>
<dbReference type="AlphaFoldDB" id="A0A336LPY2"/>
<dbReference type="InterPro" id="IPR009685">
    <property type="entry name" value="MEA1"/>
</dbReference>
<organism evidence="9">
    <name type="scientific">Culicoides sonorensis</name>
    <name type="common">Biting midge</name>
    <dbReference type="NCBI Taxonomy" id="179676"/>
    <lineage>
        <taxon>Eukaryota</taxon>
        <taxon>Metazoa</taxon>
        <taxon>Ecdysozoa</taxon>
        <taxon>Arthropoda</taxon>
        <taxon>Hexapoda</taxon>
        <taxon>Insecta</taxon>
        <taxon>Pterygota</taxon>
        <taxon>Neoptera</taxon>
        <taxon>Endopterygota</taxon>
        <taxon>Diptera</taxon>
        <taxon>Nematocera</taxon>
        <taxon>Chironomoidea</taxon>
        <taxon>Ceratopogonidae</taxon>
        <taxon>Ceratopogoninae</taxon>
        <taxon>Culicoides</taxon>
        <taxon>Monoculicoides</taxon>
    </lineage>
</organism>
<dbReference type="EMBL" id="UFQT01000101">
    <property type="protein sequence ID" value="SSX19980.1"/>
    <property type="molecule type" value="Genomic_DNA"/>
</dbReference>
<evidence type="ECO:0000313" key="9">
    <source>
        <dbReference type="EMBL" id="SSX19980.1"/>
    </source>
</evidence>
<reference evidence="9" key="2">
    <citation type="submission" date="2018-07" db="EMBL/GenBank/DDBJ databases">
        <authorList>
            <person name="Quirk P.G."/>
            <person name="Krulwich T.A."/>
        </authorList>
    </citation>
    <scope>NUCLEOTIDE SEQUENCE</scope>
</reference>
<name>A0A336LPY2_CULSO</name>
<evidence type="ECO:0000256" key="6">
    <source>
        <dbReference type="ARBA" id="ARBA00022871"/>
    </source>
</evidence>
<keyword evidence="5" id="KW-0221">Differentiation</keyword>
<evidence type="ECO:0000256" key="2">
    <source>
        <dbReference type="ARBA" id="ARBA00022245"/>
    </source>
</evidence>
<keyword evidence="6" id="KW-0744">Spermatogenesis</keyword>
<keyword evidence="3" id="KW-0217">Developmental protein</keyword>
<evidence type="ECO:0000256" key="7">
    <source>
        <dbReference type="SAM" id="MobiDB-lite"/>
    </source>
</evidence>
<dbReference type="GO" id="GO:0007283">
    <property type="term" value="P:spermatogenesis"/>
    <property type="evidence" value="ECO:0007669"/>
    <property type="project" value="UniProtKB-KW"/>
</dbReference>
<reference evidence="8" key="1">
    <citation type="submission" date="2018-04" db="EMBL/GenBank/DDBJ databases">
        <authorList>
            <person name="Go L.Y."/>
            <person name="Mitchell J.A."/>
        </authorList>
    </citation>
    <scope>NUCLEOTIDE SEQUENCE</scope>
    <source>
        <tissue evidence="8">Whole organism</tissue>
    </source>
</reference>
<evidence type="ECO:0000313" key="8">
    <source>
        <dbReference type="EMBL" id="SSW99600.1"/>
    </source>
</evidence>
<dbReference type="Pfam" id="PF06910">
    <property type="entry name" value="MEA1"/>
    <property type="match status" value="1"/>
</dbReference>
<evidence type="ECO:0000256" key="4">
    <source>
        <dbReference type="ARBA" id="ARBA00022553"/>
    </source>
</evidence>
<evidence type="ECO:0000256" key="1">
    <source>
        <dbReference type="ARBA" id="ARBA00002540"/>
    </source>
</evidence>